<evidence type="ECO:0000259" key="1">
    <source>
        <dbReference type="Pfam" id="PF04738"/>
    </source>
</evidence>
<dbReference type="EMBL" id="FOJG01000002">
    <property type="protein sequence ID" value="SEW52060.1"/>
    <property type="molecule type" value="Genomic_DNA"/>
</dbReference>
<dbReference type="Pfam" id="PF14028">
    <property type="entry name" value="Lant_dehydr_C"/>
    <property type="match status" value="1"/>
</dbReference>
<proteinExistence type="predicted"/>
<name>A0A1I0S813_9BACT</name>
<feature type="domain" description="Thiopeptide-type bacteriocin biosynthesis" evidence="2">
    <location>
        <begin position="757"/>
        <end position="1018"/>
    </location>
</feature>
<accession>A0A1I0S813</accession>
<dbReference type="Proteomes" id="UP000199310">
    <property type="component" value="Unassembled WGS sequence"/>
</dbReference>
<protein>
    <submittedName>
        <fullName evidence="3">Thiopeptide-type bacteriocin biosynthesis domain-containing protein</fullName>
    </submittedName>
</protein>
<sequence>MIRAENFYIVRTPLLPVNTITQLFPVSKASLSPVIKNIFRDPYLREAIYIASPELYQELQKWLTDPAEDGKAAQKLAAALYRYLLRMSSRCTPYGLFAGCATGALADHTAIRLADKYTHKKHSRLDMNYVAELATAITAIPGIRAQLNYYPNNSLYAAGTQYRYAAYTVKNKIRNYYLTAVNDSPYLKKMLQTAATGATLTDIRDSIVSEEADISEEEAAAFTEELLQHQILVSELEPAVTGEEFFVHLVKRLKELNGTEALTATLDAIQQGLQQQQYTKVHQLVSTLLTNTSSKDLVQTDLFVSATENTLSHTVINELTTQVSQLWKLGSQEPDNDLAAFCRAFRQRYEEQEMPLALVLDAEAGIGYGPGHNTDHTPLADDFHLSPPDTGGSHPRTLMQDFQLHLLQESLWQQKKVILLTREQLDTFKEKATPALPASMYLMGSILSNSAEAIDNGDYLFDMNGCSGPSAANLLGRFCHGDEKLATHVKACLREEEAGDPEKIYAEIVHLPESRTGNILMRPRLREHEIVYLANSQTPEAMQLPLSDLLVSVRQNKVVMRSRRLNKIIVPRLSTAHNYKQGLPVYKFLCDLQYQDYQTGIGWHWQLPGDIPFYPRVQYGNIILSKSTWVLHKKKYAALTKAPVEAYMDIFREIRHQLALPRYVLIREGDNELPADLESEVSVHLLVTQLLKKEQVTLQEFLATPDICWIKGPDGLHTHELIIPLKNISPGKNKSTAPVFTNTTQLPARKFYTGSEWLYVKLYAGTRSAENILKEKLLPLTQSLLEEKVIDQWFFIRYSDPDHHLRIRFHHAAHPQFWSIVLQRLYDISGNDASIQRIQTDTYEREIERYGGDTMLFSEALFHLDSECVLGILQLLEEEEGENYRWLLALRGIHMLLDDFGYTLSARSGLLHMLQQSFFEEHGGEKSLLLQLNNKYREEMRKVSQILDPAQDNEQGIEAAVDCFRTRSAGIQRLLSGITLKNRDELLCSYIHMFLNRILLSNQRKQELVLYHFLSRYYASQLAVSAKAVKAML</sequence>
<evidence type="ECO:0000313" key="3">
    <source>
        <dbReference type="EMBL" id="SEW52060.1"/>
    </source>
</evidence>
<organism evidence="3 4">
    <name type="scientific">Chitinophaga arvensicola</name>
    <dbReference type="NCBI Taxonomy" id="29529"/>
    <lineage>
        <taxon>Bacteria</taxon>
        <taxon>Pseudomonadati</taxon>
        <taxon>Bacteroidota</taxon>
        <taxon>Chitinophagia</taxon>
        <taxon>Chitinophagales</taxon>
        <taxon>Chitinophagaceae</taxon>
        <taxon>Chitinophaga</taxon>
    </lineage>
</organism>
<dbReference type="AlphaFoldDB" id="A0A1I0S813"/>
<feature type="domain" description="Lantibiotic dehydratase N-terminal" evidence="1">
    <location>
        <begin position="40"/>
        <end position="686"/>
    </location>
</feature>
<evidence type="ECO:0000313" key="4">
    <source>
        <dbReference type="Proteomes" id="UP000199310"/>
    </source>
</evidence>
<keyword evidence="4" id="KW-1185">Reference proteome</keyword>
<dbReference type="OrthoDB" id="1273722at2"/>
<dbReference type="STRING" id="29529.SAMN04488122_4666"/>
<dbReference type="Pfam" id="PF04738">
    <property type="entry name" value="Lant_dehydr_N"/>
    <property type="match status" value="1"/>
</dbReference>
<reference evidence="4" key="1">
    <citation type="submission" date="2016-10" db="EMBL/GenBank/DDBJ databases">
        <authorList>
            <person name="Varghese N."/>
            <person name="Submissions S."/>
        </authorList>
    </citation>
    <scope>NUCLEOTIDE SEQUENCE [LARGE SCALE GENOMIC DNA]</scope>
    <source>
        <strain evidence="4">DSM 3695</strain>
    </source>
</reference>
<dbReference type="InterPro" id="IPR006827">
    <property type="entry name" value="Lant_deHydtase_N"/>
</dbReference>
<dbReference type="InterPro" id="IPR023809">
    <property type="entry name" value="Thiopep_bacteriocin_synth_dom"/>
</dbReference>
<dbReference type="RefSeq" id="WP_089898518.1">
    <property type="nucleotide sequence ID" value="NZ_FOJG01000002.1"/>
</dbReference>
<dbReference type="NCBIfam" id="TIGR03891">
    <property type="entry name" value="thiopep_ocin"/>
    <property type="match status" value="1"/>
</dbReference>
<gene>
    <name evidence="3" type="ORF">SAMN04488122_4666</name>
</gene>
<evidence type="ECO:0000259" key="2">
    <source>
        <dbReference type="Pfam" id="PF14028"/>
    </source>
</evidence>